<dbReference type="GO" id="GO:0005737">
    <property type="term" value="C:cytoplasm"/>
    <property type="evidence" value="ECO:0007669"/>
    <property type="project" value="TreeGrafter"/>
</dbReference>
<accession>A0A381T8U9</accession>
<dbReference type="InterPro" id="IPR006076">
    <property type="entry name" value="FAD-dep_OxRdtase"/>
</dbReference>
<dbReference type="Gene3D" id="3.30.9.10">
    <property type="entry name" value="D-Amino Acid Oxidase, subunit A, domain 2"/>
    <property type="match status" value="1"/>
</dbReference>
<dbReference type="SUPFAM" id="SSF51905">
    <property type="entry name" value="FAD/NAD(P)-binding domain"/>
    <property type="match status" value="1"/>
</dbReference>
<dbReference type="AlphaFoldDB" id="A0A381T8U9"/>
<dbReference type="EMBL" id="UINC01004207">
    <property type="protein sequence ID" value="SVA12606.1"/>
    <property type="molecule type" value="Genomic_DNA"/>
</dbReference>
<name>A0A381T8U9_9ZZZZ</name>
<evidence type="ECO:0000313" key="2">
    <source>
        <dbReference type="EMBL" id="SVA12606.1"/>
    </source>
</evidence>
<protein>
    <recommendedName>
        <fullName evidence="1">FAD dependent oxidoreductase domain-containing protein</fullName>
    </recommendedName>
</protein>
<reference evidence="2" key="1">
    <citation type="submission" date="2018-05" db="EMBL/GenBank/DDBJ databases">
        <authorList>
            <person name="Lanie J.A."/>
            <person name="Ng W.-L."/>
            <person name="Kazmierczak K.M."/>
            <person name="Andrzejewski T.M."/>
            <person name="Davidsen T.M."/>
            <person name="Wayne K.J."/>
            <person name="Tettelin H."/>
            <person name="Glass J.I."/>
            <person name="Rusch D."/>
            <person name="Podicherti R."/>
            <person name="Tsui H.-C.T."/>
            <person name="Winkler M.E."/>
        </authorList>
    </citation>
    <scope>NUCLEOTIDE SEQUENCE</scope>
</reference>
<dbReference type="Pfam" id="PF01266">
    <property type="entry name" value="DAO"/>
    <property type="match status" value="1"/>
</dbReference>
<organism evidence="2">
    <name type="scientific">marine metagenome</name>
    <dbReference type="NCBI Taxonomy" id="408172"/>
    <lineage>
        <taxon>unclassified sequences</taxon>
        <taxon>metagenomes</taxon>
        <taxon>ecological metagenomes</taxon>
    </lineage>
</organism>
<dbReference type="PANTHER" id="PTHR13847">
    <property type="entry name" value="SARCOSINE DEHYDROGENASE-RELATED"/>
    <property type="match status" value="1"/>
</dbReference>
<feature type="domain" description="FAD dependent oxidoreductase" evidence="1">
    <location>
        <begin position="8"/>
        <end position="223"/>
    </location>
</feature>
<dbReference type="Gene3D" id="3.50.50.60">
    <property type="entry name" value="FAD/NAD(P)-binding domain"/>
    <property type="match status" value="1"/>
</dbReference>
<sequence>MLASSTKYLIIGAGIHGLSTSYHLALELKKRGLGSGKDIIVIDKSGIGAGASGIACGVVRNNYFQPAMRELMAHSVDVWESDPKAYSYHPVGYMQISPEVMHADIATIYEQQKAIGYPSEFIEGSADSMVYMRGLFDDWQAKSITSVLHEKKGGFSNNMKCMQGLAAKAESEGVTITGNVEVTGVEYSGKAISAIVTNRGTIKTDYVVVGVGPWINTFWDMLDLPKTIKVKDGDTVHENVEMWRYYCLQEGTLGVDPNMLKTNDGGSPPVIHVDTDAPLYSDIDGRLITDKMWGIYYKPDFSFDGVQGGAAPYNVDNTGDDFSIDPYGTESPDFVVGKDFVDMWCAALAFCQRRFEDTRHLYRGEPSGGLGALAPDSFPVFDEYHENCYVIADSNHGYKMLGVGKLVAEYIVGEKSKLLEPFSFSRFEEGKLHPVSNSPFPWS</sequence>
<gene>
    <name evidence="2" type="ORF">METZ01_LOCUS65460</name>
</gene>
<proteinExistence type="predicted"/>
<dbReference type="InterPro" id="IPR036188">
    <property type="entry name" value="FAD/NAD-bd_sf"/>
</dbReference>
<evidence type="ECO:0000259" key="1">
    <source>
        <dbReference type="Pfam" id="PF01266"/>
    </source>
</evidence>